<organism evidence="1">
    <name type="scientific">Drosophila melanogaster</name>
    <name type="common">Fruit fly</name>
    <dbReference type="NCBI Taxonomy" id="7227"/>
    <lineage>
        <taxon>Eukaryota</taxon>
        <taxon>Metazoa</taxon>
        <taxon>Ecdysozoa</taxon>
        <taxon>Arthropoda</taxon>
        <taxon>Hexapoda</taxon>
        <taxon>Insecta</taxon>
        <taxon>Pterygota</taxon>
        <taxon>Neoptera</taxon>
        <taxon>Endopterygota</taxon>
        <taxon>Diptera</taxon>
        <taxon>Brachycera</taxon>
        <taxon>Muscomorpha</taxon>
        <taxon>Ephydroidea</taxon>
        <taxon>Drosophilidae</taxon>
        <taxon>Drosophila</taxon>
        <taxon>Sophophora</taxon>
    </lineage>
</organism>
<proteinExistence type="predicted"/>
<gene>
    <name evidence="1" type="ORF">HDC09502</name>
</gene>
<name>Q6ILF8_DROME</name>
<evidence type="ECO:0000313" key="1">
    <source>
        <dbReference type="EMBL" id="DAA02903.1"/>
    </source>
</evidence>
<dbReference type="EMBL" id="BK002058">
    <property type="protein sequence ID" value="DAA02903.1"/>
    <property type="molecule type" value="Genomic_DNA"/>
</dbReference>
<accession>Q6ILF8</accession>
<sequence>MVHWLAASFVAFGQCGAVFRLFVADSFMKYLLLWSPALAEISVVQLPVSERQVLPPMPLHFVSAPPPSRLATPLAQIFSRIRTFKGIYASAQIVNLPHPRGGVGHCWLASKCQFVHRKVISSMSLQSENAAAEVRDAVLIWPTVHSGHMRQKVFTVATFDWAAGSQTAARGLLFRLLNCLRFSNALDSLDLSLIRDARNWSLELQKLHKLEVLYRQ</sequence>
<protein>
    <submittedName>
        <fullName evidence="1">HDC09502</fullName>
    </submittedName>
</protein>
<dbReference type="AlphaFoldDB" id="Q6ILF8"/>
<reference evidence="1" key="1">
    <citation type="journal article" date="2003" name="Genome Biol.">
        <title>An integrated gene annotation and transcriptional profiling approach towards the full gene content of the Drosophila genome.</title>
        <authorList>
            <person name="Hild M."/>
            <person name="Beckmann B."/>
            <person name="Haas S.A."/>
            <person name="Koch B."/>
            <person name="Solovyev V."/>
            <person name="Busold C."/>
            <person name="Fellenberg K."/>
            <person name="Boutros M."/>
            <person name="Vingron M."/>
            <person name="Sauer F."/>
            <person name="Hoheisel J.D."/>
            <person name="Paro R."/>
        </authorList>
    </citation>
    <scope>NUCLEOTIDE SEQUENCE</scope>
</reference>